<gene>
    <name evidence="1" type="ORF">F8C67_13300</name>
</gene>
<dbReference type="OrthoDB" id="827641at2"/>
<keyword evidence="2" id="KW-1185">Reference proteome</keyword>
<dbReference type="EMBL" id="WBVO01000014">
    <property type="protein sequence ID" value="KAB2805425.1"/>
    <property type="molecule type" value="Genomic_DNA"/>
</dbReference>
<comment type="caution">
    <text evidence="1">The sequence shown here is derived from an EMBL/GenBank/DDBJ whole genome shotgun (WGS) entry which is preliminary data.</text>
</comment>
<dbReference type="Proteomes" id="UP000468650">
    <property type="component" value="Unassembled WGS sequence"/>
</dbReference>
<evidence type="ECO:0000313" key="2">
    <source>
        <dbReference type="Proteomes" id="UP000468650"/>
    </source>
</evidence>
<protein>
    <submittedName>
        <fullName evidence="1">Uncharacterized protein</fullName>
    </submittedName>
</protein>
<organism evidence="1 2">
    <name type="scientific">Phaeocystidibacter luteus</name>
    <dbReference type="NCBI Taxonomy" id="911197"/>
    <lineage>
        <taxon>Bacteria</taxon>
        <taxon>Pseudomonadati</taxon>
        <taxon>Bacteroidota</taxon>
        <taxon>Flavobacteriia</taxon>
        <taxon>Flavobacteriales</taxon>
        <taxon>Phaeocystidibacteraceae</taxon>
        <taxon>Phaeocystidibacter</taxon>
    </lineage>
</organism>
<name>A0A6N6REX5_9FLAO</name>
<accession>A0A6N6REX5</accession>
<proteinExistence type="predicted"/>
<reference evidence="1 2" key="1">
    <citation type="submission" date="2019-09" db="EMBL/GenBank/DDBJ databases">
        <title>Genomes of family Cryomorphaceae.</title>
        <authorList>
            <person name="Bowman J.P."/>
        </authorList>
    </citation>
    <scope>NUCLEOTIDE SEQUENCE [LARGE SCALE GENOMIC DNA]</scope>
    <source>
        <strain evidence="1 2">LMG 25704</strain>
    </source>
</reference>
<dbReference type="AlphaFoldDB" id="A0A6N6REX5"/>
<dbReference type="RefSeq" id="WP_151668358.1">
    <property type="nucleotide sequence ID" value="NZ_WBVO01000014.1"/>
</dbReference>
<sequence length="129" mass="14842">MNKFRNSPVMRMVYGLMGLYMLNLSVDSSDLYPNHIPEDLSINDQESIVEFFVETVLGFDEAIDEHDESDFDHSEIVKVFKLDYFPTDSRNQLVVTTDNQSKGASMYQFHSSHWVVGTETPPPQMPLVF</sequence>
<evidence type="ECO:0000313" key="1">
    <source>
        <dbReference type="EMBL" id="KAB2805425.1"/>
    </source>
</evidence>